<keyword evidence="4" id="KW-1185">Reference proteome</keyword>
<dbReference type="PROSITE" id="PS51257">
    <property type="entry name" value="PROKAR_LIPOPROTEIN"/>
    <property type="match status" value="1"/>
</dbReference>
<protein>
    <recommendedName>
        <fullName evidence="5">DUF4362 domain-containing protein</fullName>
    </recommendedName>
</protein>
<dbReference type="EMBL" id="UGNP01000001">
    <property type="protein sequence ID" value="STX10793.1"/>
    <property type="molecule type" value="Genomic_DNA"/>
</dbReference>
<accession>A0A8B4QDB1</accession>
<sequence length="132" mass="14366">MKVLRVVGISISCSLLLFGCGQKKEVQVEGANVTNAKLVKSFYDDVQNNTSSELRIKTIHSNGTDPTRTKLEFEKGEIVYTAIGSEDSPNTVIHCSSFNKRSEGSKTAYFLTGCSNTNSKSAVIPVVDLEDK</sequence>
<evidence type="ECO:0000313" key="4">
    <source>
        <dbReference type="Proteomes" id="UP000294641"/>
    </source>
</evidence>
<comment type="caution">
    <text evidence="1">The sequence shown here is derived from an EMBL/GenBank/DDBJ whole genome shotgun (WGS) entry which is preliminary data.</text>
</comment>
<dbReference type="Proteomes" id="UP000254330">
    <property type="component" value="Unassembled WGS sequence"/>
</dbReference>
<evidence type="ECO:0000313" key="3">
    <source>
        <dbReference type="Proteomes" id="UP000254330"/>
    </source>
</evidence>
<reference evidence="2 4" key="2">
    <citation type="submission" date="2019-03" db="EMBL/GenBank/DDBJ databases">
        <title>Genomic Encyclopedia of Type Strains, Phase IV (KMG-IV): sequencing the most valuable type-strain genomes for metagenomic binning, comparative biology and taxonomic classification.</title>
        <authorList>
            <person name="Goeker M."/>
        </authorList>
    </citation>
    <scope>NUCLEOTIDE SEQUENCE [LARGE SCALE GENOMIC DNA]</scope>
    <source>
        <strain evidence="2 4">DSM 20580</strain>
    </source>
</reference>
<evidence type="ECO:0008006" key="5">
    <source>
        <dbReference type="Google" id="ProtNLM"/>
    </source>
</evidence>
<dbReference type="EMBL" id="SNZG01000011">
    <property type="protein sequence ID" value="TDR39484.1"/>
    <property type="molecule type" value="Genomic_DNA"/>
</dbReference>
<reference evidence="1 3" key="1">
    <citation type="submission" date="2018-06" db="EMBL/GenBank/DDBJ databases">
        <authorList>
            <consortium name="Pathogen Informatics"/>
            <person name="Doyle S."/>
        </authorList>
    </citation>
    <scope>NUCLEOTIDE SEQUENCE [LARGE SCALE GENOMIC DNA]</scope>
    <source>
        <strain evidence="1 3">NCTC10597</strain>
    </source>
</reference>
<dbReference type="AlphaFoldDB" id="A0A8B4QDB1"/>
<dbReference type="RefSeq" id="WP_109349311.1">
    <property type="nucleotide sequence ID" value="NZ_BJUE01000011.1"/>
</dbReference>
<name>A0A8B4QDB1_9BACL</name>
<gene>
    <name evidence="2" type="ORF">DFR61_1118</name>
    <name evidence="1" type="ORF">NCTC10597_02571</name>
</gene>
<organism evidence="1 3">
    <name type="scientific">Kurthia zopfii</name>
    <dbReference type="NCBI Taxonomy" id="1650"/>
    <lineage>
        <taxon>Bacteria</taxon>
        <taxon>Bacillati</taxon>
        <taxon>Bacillota</taxon>
        <taxon>Bacilli</taxon>
        <taxon>Bacillales</taxon>
        <taxon>Caryophanaceae</taxon>
        <taxon>Kurthia</taxon>
    </lineage>
</organism>
<proteinExistence type="predicted"/>
<dbReference type="Proteomes" id="UP000294641">
    <property type="component" value="Unassembled WGS sequence"/>
</dbReference>
<evidence type="ECO:0000313" key="1">
    <source>
        <dbReference type="EMBL" id="STX10793.1"/>
    </source>
</evidence>
<evidence type="ECO:0000313" key="2">
    <source>
        <dbReference type="EMBL" id="TDR39484.1"/>
    </source>
</evidence>